<feature type="domain" description="UDP-glucose/GDP-mannose dehydrogenase C-terminal" evidence="4">
    <location>
        <begin position="333"/>
        <end position="429"/>
    </location>
</feature>
<dbReference type="SMART" id="SM00984">
    <property type="entry name" value="UDPG_MGDP_dh_C"/>
    <property type="match status" value="1"/>
</dbReference>
<dbReference type="Pfam" id="PF03720">
    <property type="entry name" value="UDPG_MGDP_dh_C"/>
    <property type="match status" value="1"/>
</dbReference>
<comment type="similarity">
    <text evidence="3">Belongs to the UDP-glucose/GDP-mannose dehydrogenase family.</text>
</comment>
<dbReference type="InterPro" id="IPR036220">
    <property type="entry name" value="UDP-Glc/GDP-Man_DH_C_sf"/>
</dbReference>
<organism evidence="5 6">
    <name type="scientific">Tissierella carlieri</name>
    <dbReference type="NCBI Taxonomy" id="689904"/>
    <lineage>
        <taxon>Bacteria</taxon>
        <taxon>Bacillati</taxon>
        <taxon>Bacillota</taxon>
        <taxon>Tissierellia</taxon>
        <taxon>Tissierellales</taxon>
        <taxon>Tissierellaceae</taxon>
        <taxon>Tissierella</taxon>
    </lineage>
</organism>
<accession>A0ABT1S9U5</accession>
<dbReference type="PIRSF" id="PIRSF500136">
    <property type="entry name" value="UDP_ManNAc_DH"/>
    <property type="match status" value="1"/>
</dbReference>
<dbReference type="InterPro" id="IPR014026">
    <property type="entry name" value="UDP-Glc/GDP-Man_DH_dimer"/>
</dbReference>
<dbReference type="Gene3D" id="3.40.50.720">
    <property type="entry name" value="NAD(P)-binding Rossmann-like Domain"/>
    <property type="match status" value="2"/>
</dbReference>
<dbReference type="InterPro" id="IPR028359">
    <property type="entry name" value="UDP_ManNAc/GlcNAc_DH"/>
</dbReference>
<dbReference type="SUPFAM" id="SSF51735">
    <property type="entry name" value="NAD(P)-binding Rossmann-fold domains"/>
    <property type="match status" value="1"/>
</dbReference>
<dbReference type="SUPFAM" id="SSF52413">
    <property type="entry name" value="UDP-glucose/GDP-mannose dehydrogenase C-terminal domain"/>
    <property type="match status" value="1"/>
</dbReference>
<dbReference type="InterPro" id="IPR008927">
    <property type="entry name" value="6-PGluconate_DH-like_C_sf"/>
</dbReference>
<keyword evidence="1" id="KW-0560">Oxidoreductase</keyword>
<dbReference type="Proteomes" id="UP001524478">
    <property type="component" value="Unassembled WGS sequence"/>
</dbReference>
<dbReference type="InterPro" id="IPR017476">
    <property type="entry name" value="UDP-Glc/GDP-Man"/>
</dbReference>
<dbReference type="RefSeq" id="WP_256311254.1">
    <property type="nucleotide sequence ID" value="NZ_JANGAC010000005.1"/>
</dbReference>
<dbReference type="EMBL" id="JANGAC010000005">
    <property type="protein sequence ID" value="MCQ4923224.1"/>
    <property type="molecule type" value="Genomic_DNA"/>
</dbReference>
<reference evidence="5 6" key="1">
    <citation type="submission" date="2022-06" db="EMBL/GenBank/DDBJ databases">
        <title>Isolation of gut microbiota from human fecal samples.</title>
        <authorList>
            <person name="Pamer E.G."/>
            <person name="Barat B."/>
            <person name="Waligurski E."/>
            <person name="Medina S."/>
            <person name="Paddock L."/>
            <person name="Mostad J."/>
        </authorList>
    </citation>
    <scope>NUCLEOTIDE SEQUENCE [LARGE SCALE GENOMIC DNA]</scope>
    <source>
        <strain evidence="5 6">DFI.7.95</strain>
    </source>
</reference>
<dbReference type="Pfam" id="PF00984">
    <property type="entry name" value="UDPG_MGDP_dh"/>
    <property type="match status" value="1"/>
</dbReference>
<comment type="caution">
    <text evidence="5">The sequence shown here is derived from an EMBL/GenBank/DDBJ whole genome shotgun (WGS) entry which is preliminary data.</text>
</comment>
<dbReference type="SUPFAM" id="SSF48179">
    <property type="entry name" value="6-phosphogluconate dehydrogenase C-terminal domain-like"/>
    <property type="match status" value="1"/>
</dbReference>
<dbReference type="InterPro" id="IPR001732">
    <property type="entry name" value="UDP-Glc/GDP-Man_DH_N"/>
</dbReference>
<keyword evidence="6" id="KW-1185">Reference proteome</keyword>
<proteinExistence type="inferred from homology"/>
<evidence type="ECO:0000256" key="2">
    <source>
        <dbReference type="ARBA" id="ARBA00023027"/>
    </source>
</evidence>
<dbReference type="PANTHER" id="PTHR43491">
    <property type="entry name" value="UDP-N-ACETYL-D-MANNOSAMINE DEHYDROGENASE"/>
    <property type="match status" value="1"/>
</dbReference>
<evidence type="ECO:0000313" key="5">
    <source>
        <dbReference type="EMBL" id="MCQ4923224.1"/>
    </source>
</evidence>
<name>A0ABT1S9U5_9FIRM</name>
<evidence type="ECO:0000256" key="1">
    <source>
        <dbReference type="ARBA" id="ARBA00023002"/>
    </source>
</evidence>
<dbReference type="Pfam" id="PF03721">
    <property type="entry name" value="UDPG_MGDP_dh_N"/>
    <property type="match status" value="1"/>
</dbReference>
<keyword evidence="2" id="KW-0520">NAD</keyword>
<gene>
    <name evidence="5" type="ORF">NE686_09025</name>
</gene>
<evidence type="ECO:0000259" key="4">
    <source>
        <dbReference type="SMART" id="SM00984"/>
    </source>
</evidence>
<protein>
    <submittedName>
        <fullName evidence="5">Nucleotide sugar dehydrogenase</fullName>
    </submittedName>
</protein>
<dbReference type="InterPro" id="IPR036291">
    <property type="entry name" value="NAD(P)-bd_dom_sf"/>
</dbReference>
<dbReference type="PANTHER" id="PTHR43491:SF1">
    <property type="entry name" value="UDP-N-ACETYL-D-MANNOSAMINE DEHYDROGENASE"/>
    <property type="match status" value="1"/>
</dbReference>
<evidence type="ECO:0000256" key="3">
    <source>
        <dbReference type="PIRNR" id="PIRNR000124"/>
    </source>
</evidence>
<dbReference type="NCBIfam" id="TIGR03026">
    <property type="entry name" value="NDP-sugDHase"/>
    <property type="match status" value="1"/>
</dbReference>
<evidence type="ECO:0000313" key="6">
    <source>
        <dbReference type="Proteomes" id="UP001524478"/>
    </source>
</evidence>
<dbReference type="InterPro" id="IPR014027">
    <property type="entry name" value="UDP-Glc/GDP-Man_DH_C"/>
</dbReference>
<dbReference type="PIRSF" id="PIRSF000124">
    <property type="entry name" value="UDPglc_GDPman_dh"/>
    <property type="match status" value="1"/>
</dbReference>
<sequence length="439" mass="49130">MNLKEQLLNKINNRTAVVGVVGLGYVGLPLAVEKANAGFRTIGFDIQEGKVKLVNEGHNYIGDVVDSELENLVNQGILSATSDYTFIRELDFVAICVPTPLDEYQQPDISYVKSSAIEISKYLRKGTIVVLESTTYPGTTEELLLPILEEGSGLKCGEDFYLAFSPERVDPGNLIYKTKNTPKVVGGVGKDSTEIAAAMYRAVLNSDIFEASSPRVAEMEKILENTYRNINIGLANEMAIICHKMGINVWEVIEAAKTKPYGFQAFYPGPGLGGHCIPLDPYYLSWKAREYNYHTQLIETSGIINDSMPSYVVERASKILNRFKKPLNGSKILVLGVAYKQDIDDYRESPALKVIENFEKEGCIVDFYDPFIKEYKYKGQVKEGKQELTKEILKEVDLVVVTTAHTKVDYNFVQANSKFIFDTKNAMKDMGNRENIELL</sequence>